<dbReference type="EMBL" id="NSIT01000660">
    <property type="protein sequence ID" value="PJE77396.1"/>
    <property type="molecule type" value="Genomic_DNA"/>
</dbReference>
<protein>
    <submittedName>
        <fullName evidence="1">Uncharacterized protein</fullName>
    </submittedName>
</protein>
<comment type="caution">
    <text evidence="1">The sequence shown here is derived from an EMBL/GenBank/DDBJ whole genome shotgun (WGS) entry which is preliminary data.</text>
</comment>
<reference evidence="1" key="1">
    <citation type="journal article" date="2017" name="Appl. Environ. Microbiol.">
        <title>Molecular characterization of an Endozoicomonas-like organism causing infection in king scallop Pecten maximus L.</title>
        <authorList>
            <person name="Cano I."/>
            <person name="van Aerle R."/>
            <person name="Ross S."/>
            <person name="Verner-Jeffreys D.W."/>
            <person name="Paley R.K."/>
            <person name="Rimmer G."/>
            <person name="Ryder D."/>
            <person name="Hooper P."/>
            <person name="Stone D."/>
            <person name="Feist S.W."/>
        </authorList>
    </citation>
    <scope>NUCLEOTIDE SEQUENCE</scope>
</reference>
<evidence type="ECO:0000313" key="1">
    <source>
        <dbReference type="EMBL" id="PJE77396.1"/>
    </source>
</evidence>
<proteinExistence type="predicted"/>
<accession>A0A2H9T2F2</accession>
<organism evidence="1">
    <name type="scientific">invertebrate metagenome</name>
    <dbReference type="NCBI Taxonomy" id="1711999"/>
    <lineage>
        <taxon>unclassified sequences</taxon>
        <taxon>metagenomes</taxon>
        <taxon>organismal metagenomes</taxon>
    </lineage>
</organism>
<gene>
    <name evidence="1" type="ORF">CI610_03682</name>
</gene>
<dbReference type="AlphaFoldDB" id="A0A2H9T2F2"/>
<name>A0A2H9T2F2_9ZZZZ</name>
<sequence>MAECKLPSSIESFDLPECVGSTWWTEAEGTAWFGTCRLGMYGGQVDLSRLTFDCSALGEGDLQEGDLGVDDCVLW</sequence>